<dbReference type="AlphaFoldDB" id="A0A392VNZ2"/>
<name>A0A392VNZ2_9FABA</name>
<dbReference type="EMBL" id="LXQA011212513">
    <property type="protein sequence ID" value="MCI89162.1"/>
    <property type="molecule type" value="Genomic_DNA"/>
</dbReference>
<reference evidence="1 2" key="1">
    <citation type="journal article" date="2018" name="Front. Plant Sci.">
        <title>Red Clover (Trifolium pratense) and Zigzag Clover (T. medium) - A Picture of Genomic Similarities and Differences.</title>
        <authorList>
            <person name="Dluhosova J."/>
            <person name="Istvanek J."/>
            <person name="Nedelnik J."/>
            <person name="Repkova J."/>
        </authorList>
    </citation>
    <scope>NUCLEOTIDE SEQUENCE [LARGE SCALE GENOMIC DNA]</scope>
    <source>
        <strain evidence="2">cv. 10/8</strain>
        <tissue evidence="1">Leaf</tissue>
    </source>
</reference>
<evidence type="ECO:0000313" key="1">
    <source>
        <dbReference type="EMBL" id="MCI89162.1"/>
    </source>
</evidence>
<comment type="caution">
    <text evidence="1">The sequence shown here is derived from an EMBL/GenBank/DDBJ whole genome shotgun (WGS) entry which is preliminary data.</text>
</comment>
<accession>A0A392VNZ2</accession>
<protein>
    <submittedName>
        <fullName evidence="1">Uncharacterized protein</fullName>
    </submittedName>
</protein>
<sequence length="49" mass="5392">MGDRKESGIVEPKGCDHGNLVAYVSIVVEEVQDLERIFRGAIESNSDQT</sequence>
<evidence type="ECO:0000313" key="2">
    <source>
        <dbReference type="Proteomes" id="UP000265520"/>
    </source>
</evidence>
<dbReference type="Proteomes" id="UP000265520">
    <property type="component" value="Unassembled WGS sequence"/>
</dbReference>
<organism evidence="1 2">
    <name type="scientific">Trifolium medium</name>
    <dbReference type="NCBI Taxonomy" id="97028"/>
    <lineage>
        <taxon>Eukaryota</taxon>
        <taxon>Viridiplantae</taxon>
        <taxon>Streptophyta</taxon>
        <taxon>Embryophyta</taxon>
        <taxon>Tracheophyta</taxon>
        <taxon>Spermatophyta</taxon>
        <taxon>Magnoliopsida</taxon>
        <taxon>eudicotyledons</taxon>
        <taxon>Gunneridae</taxon>
        <taxon>Pentapetalae</taxon>
        <taxon>rosids</taxon>
        <taxon>fabids</taxon>
        <taxon>Fabales</taxon>
        <taxon>Fabaceae</taxon>
        <taxon>Papilionoideae</taxon>
        <taxon>50 kb inversion clade</taxon>
        <taxon>NPAAA clade</taxon>
        <taxon>Hologalegina</taxon>
        <taxon>IRL clade</taxon>
        <taxon>Trifolieae</taxon>
        <taxon>Trifolium</taxon>
    </lineage>
</organism>
<keyword evidence="2" id="KW-1185">Reference proteome</keyword>
<proteinExistence type="predicted"/>
<feature type="non-terminal residue" evidence="1">
    <location>
        <position position="49"/>
    </location>
</feature>